<dbReference type="OrthoDB" id="118550at2759"/>
<keyword evidence="1" id="KW-0645">Protease</keyword>
<keyword evidence="7" id="KW-0238">DNA-binding</keyword>
<feature type="domain" description="SANT" evidence="12">
    <location>
        <begin position="73"/>
        <end position="125"/>
    </location>
</feature>
<evidence type="ECO:0000259" key="13">
    <source>
        <dbReference type="PROSITE" id="PS51294"/>
    </source>
</evidence>
<dbReference type="EMBL" id="JH767159">
    <property type="protein sequence ID" value="EQC33443.1"/>
    <property type="molecule type" value="Genomic_DNA"/>
</dbReference>
<accession>T0RM12</accession>
<organism evidence="14 15">
    <name type="scientific">Saprolegnia diclina (strain VS20)</name>
    <dbReference type="NCBI Taxonomy" id="1156394"/>
    <lineage>
        <taxon>Eukaryota</taxon>
        <taxon>Sar</taxon>
        <taxon>Stramenopiles</taxon>
        <taxon>Oomycota</taxon>
        <taxon>Saprolegniomycetes</taxon>
        <taxon>Saprolegniales</taxon>
        <taxon>Saprolegniaceae</taxon>
        <taxon>Saprolegnia</taxon>
    </lineage>
</organism>
<keyword evidence="2" id="KW-0479">Metal-binding</keyword>
<dbReference type="InterPro" id="IPR017884">
    <property type="entry name" value="SANT_dom"/>
</dbReference>
<dbReference type="STRING" id="1156394.T0RM12"/>
<feature type="compositionally biased region" description="Acidic residues" evidence="10">
    <location>
        <begin position="321"/>
        <end position="333"/>
    </location>
</feature>
<feature type="domain" description="Myb-like" evidence="11">
    <location>
        <begin position="70"/>
        <end position="120"/>
    </location>
</feature>
<sequence>MPSTSPTRYGALASVFKEEFSTHVIHDLHLDQTALPVSPRPCSPRLSRRFRAKSETELVADELSLRDSVSSDTTTGRWTKDEQDAFVQGLNQYGKDWKKVAGLIPTRTLMQIRTHAQKFFKKLEKDQQSSAMSNADFDDLILKESRWNVVGDALLVDFDAVTPKKPIVGERRHRSGSVPSPDANGRRDSDPRHGLVKGKVSKLSIETGPPAPHKRSGRWTKEEEEYANHLIREFDHGVLPLPDGILLRVFLAKTLQCDPMRISKKFAGVLPKSKQTYLRDTAALHNMSDADRMQRRRDLAVLERRFLVATGQVTPPLASTVEEESEDDDEEDDSVLDDAALDYLMAQHMTPPADEASVVPLVCSPPALGNRRNSIENCERRLQIDIEDLATIKMTEMRTIETTSVPLYSPIRHGYYMLSPMHRSLSQAITSPHAMLYPLDSDLWSILQNDEDTL</sequence>
<evidence type="ECO:0000256" key="1">
    <source>
        <dbReference type="ARBA" id="ARBA00022670"/>
    </source>
</evidence>
<dbReference type="GeneID" id="19949684"/>
<dbReference type="RefSeq" id="XP_008613083.1">
    <property type="nucleotide sequence ID" value="XM_008614861.1"/>
</dbReference>
<dbReference type="PANTHER" id="PTHR35213:SF5">
    <property type="entry name" value="RING-TYPE DOMAIN-CONTAINING PROTEIN"/>
    <property type="match status" value="1"/>
</dbReference>
<protein>
    <submittedName>
        <fullName evidence="14">Uncharacterized protein</fullName>
    </submittedName>
</protein>
<dbReference type="CDD" id="cd00167">
    <property type="entry name" value="SANT"/>
    <property type="match status" value="1"/>
</dbReference>
<dbReference type="PROSITE" id="PS51293">
    <property type="entry name" value="SANT"/>
    <property type="match status" value="1"/>
</dbReference>
<dbReference type="GO" id="GO:0006508">
    <property type="term" value="P:proteolysis"/>
    <property type="evidence" value="ECO:0007669"/>
    <property type="project" value="UniProtKB-KW"/>
</dbReference>
<evidence type="ECO:0000256" key="7">
    <source>
        <dbReference type="ARBA" id="ARBA00023125"/>
    </source>
</evidence>
<dbReference type="PROSITE" id="PS50090">
    <property type="entry name" value="MYB_LIKE"/>
    <property type="match status" value="1"/>
</dbReference>
<dbReference type="Gene3D" id="1.10.10.60">
    <property type="entry name" value="Homeodomain-like"/>
    <property type="match status" value="1"/>
</dbReference>
<evidence type="ECO:0000256" key="9">
    <source>
        <dbReference type="ARBA" id="ARBA00023242"/>
    </source>
</evidence>
<dbReference type="Pfam" id="PF00249">
    <property type="entry name" value="Myb_DNA-binding"/>
    <property type="match status" value="1"/>
</dbReference>
<reference evidence="14 15" key="1">
    <citation type="submission" date="2012-04" db="EMBL/GenBank/DDBJ databases">
        <title>The Genome Sequence of Saprolegnia declina VS20.</title>
        <authorList>
            <consortium name="The Broad Institute Genome Sequencing Platform"/>
            <person name="Russ C."/>
            <person name="Nusbaum C."/>
            <person name="Tyler B."/>
            <person name="van West P."/>
            <person name="Dieguez-Uribeondo J."/>
            <person name="de Bruijn I."/>
            <person name="Tripathy S."/>
            <person name="Jiang R."/>
            <person name="Young S.K."/>
            <person name="Zeng Q."/>
            <person name="Gargeya S."/>
            <person name="Fitzgerald M."/>
            <person name="Haas B."/>
            <person name="Abouelleil A."/>
            <person name="Alvarado L."/>
            <person name="Arachchi H.M."/>
            <person name="Berlin A."/>
            <person name="Chapman S.B."/>
            <person name="Goldberg J."/>
            <person name="Griggs A."/>
            <person name="Gujja S."/>
            <person name="Hansen M."/>
            <person name="Howarth C."/>
            <person name="Imamovic A."/>
            <person name="Larimer J."/>
            <person name="McCowen C."/>
            <person name="Montmayeur A."/>
            <person name="Murphy C."/>
            <person name="Neiman D."/>
            <person name="Pearson M."/>
            <person name="Priest M."/>
            <person name="Roberts A."/>
            <person name="Saif S."/>
            <person name="Shea T."/>
            <person name="Sisk P."/>
            <person name="Sykes S."/>
            <person name="Wortman J."/>
            <person name="Nusbaum C."/>
            <person name="Birren B."/>
        </authorList>
    </citation>
    <scope>NUCLEOTIDE SEQUENCE [LARGE SCALE GENOMIC DNA]</scope>
    <source>
        <strain evidence="14 15">VS20</strain>
    </source>
</reference>
<dbReference type="GO" id="GO:0008237">
    <property type="term" value="F:metallopeptidase activity"/>
    <property type="evidence" value="ECO:0007669"/>
    <property type="project" value="UniProtKB-KW"/>
</dbReference>
<evidence type="ECO:0000313" key="14">
    <source>
        <dbReference type="EMBL" id="EQC33443.1"/>
    </source>
</evidence>
<keyword evidence="8" id="KW-0804">Transcription</keyword>
<keyword evidence="6" id="KW-0482">Metalloprotease</keyword>
<dbReference type="Proteomes" id="UP000030762">
    <property type="component" value="Unassembled WGS sequence"/>
</dbReference>
<dbReference type="eggNOG" id="KOG0724">
    <property type="taxonomic scope" value="Eukaryota"/>
</dbReference>
<keyword evidence="15" id="KW-1185">Reference proteome</keyword>
<keyword evidence="5" id="KW-0805">Transcription regulation</keyword>
<proteinExistence type="predicted"/>
<dbReference type="InParanoid" id="T0RM12"/>
<evidence type="ECO:0000256" key="2">
    <source>
        <dbReference type="ARBA" id="ARBA00022723"/>
    </source>
</evidence>
<feature type="region of interest" description="Disordered" evidence="10">
    <location>
        <begin position="167"/>
        <end position="220"/>
    </location>
</feature>
<evidence type="ECO:0000256" key="4">
    <source>
        <dbReference type="ARBA" id="ARBA00022833"/>
    </source>
</evidence>
<feature type="domain" description="HTH myb-type" evidence="13">
    <location>
        <begin position="70"/>
        <end position="124"/>
    </location>
</feature>
<dbReference type="InterPro" id="IPR001005">
    <property type="entry name" value="SANT/Myb"/>
</dbReference>
<feature type="compositionally biased region" description="Basic and acidic residues" evidence="10">
    <location>
        <begin position="184"/>
        <end position="193"/>
    </location>
</feature>
<dbReference type="FunFam" id="1.10.10.60:FF:000151">
    <property type="entry name" value="histone H2A deubiquitinase MYSM1 isoform X2"/>
    <property type="match status" value="1"/>
</dbReference>
<keyword evidence="4" id="KW-0862">Zinc</keyword>
<keyword evidence="3" id="KW-0378">Hydrolase</keyword>
<evidence type="ECO:0000256" key="10">
    <source>
        <dbReference type="SAM" id="MobiDB-lite"/>
    </source>
</evidence>
<dbReference type="NCBIfam" id="TIGR01557">
    <property type="entry name" value="myb_SHAQKYF"/>
    <property type="match status" value="1"/>
</dbReference>
<dbReference type="SMART" id="SM00717">
    <property type="entry name" value="SANT"/>
    <property type="match status" value="1"/>
</dbReference>
<evidence type="ECO:0000256" key="3">
    <source>
        <dbReference type="ARBA" id="ARBA00022801"/>
    </source>
</evidence>
<dbReference type="VEuPathDB" id="FungiDB:SDRG_08957"/>
<feature type="region of interest" description="Disordered" evidence="10">
    <location>
        <begin position="314"/>
        <end position="333"/>
    </location>
</feature>
<dbReference type="InterPro" id="IPR009057">
    <property type="entry name" value="Homeodomain-like_sf"/>
</dbReference>
<evidence type="ECO:0000256" key="8">
    <source>
        <dbReference type="ARBA" id="ARBA00023163"/>
    </source>
</evidence>
<gene>
    <name evidence="14" type="ORF">SDRG_08957</name>
</gene>
<dbReference type="AlphaFoldDB" id="T0RM12"/>
<dbReference type="InterPro" id="IPR006447">
    <property type="entry name" value="Myb_dom_plants"/>
</dbReference>
<dbReference type="PROSITE" id="PS51294">
    <property type="entry name" value="HTH_MYB"/>
    <property type="match status" value="1"/>
</dbReference>
<dbReference type="GO" id="GO:0046872">
    <property type="term" value="F:metal ion binding"/>
    <property type="evidence" value="ECO:0007669"/>
    <property type="project" value="UniProtKB-KW"/>
</dbReference>
<evidence type="ECO:0000256" key="6">
    <source>
        <dbReference type="ARBA" id="ARBA00023049"/>
    </source>
</evidence>
<evidence type="ECO:0000256" key="5">
    <source>
        <dbReference type="ARBA" id="ARBA00023015"/>
    </source>
</evidence>
<evidence type="ECO:0000259" key="12">
    <source>
        <dbReference type="PROSITE" id="PS51293"/>
    </source>
</evidence>
<dbReference type="SUPFAM" id="SSF46689">
    <property type="entry name" value="Homeodomain-like"/>
    <property type="match status" value="1"/>
</dbReference>
<dbReference type="InterPro" id="IPR017930">
    <property type="entry name" value="Myb_dom"/>
</dbReference>
<evidence type="ECO:0000259" key="11">
    <source>
        <dbReference type="PROSITE" id="PS50090"/>
    </source>
</evidence>
<name>T0RM12_SAPDV</name>
<keyword evidence="9" id="KW-0539">Nucleus</keyword>
<dbReference type="PANTHER" id="PTHR35213">
    <property type="entry name" value="RING-TYPE DOMAIN-CONTAINING PROTEIN-RELATED"/>
    <property type="match status" value="1"/>
</dbReference>
<dbReference type="GO" id="GO:0003677">
    <property type="term" value="F:DNA binding"/>
    <property type="evidence" value="ECO:0007669"/>
    <property type="project" value="UniProtKB-KW"/>
</dbReference>
<evidence type="ECO:0000313" key="15">
    <source>
        <dbReference type="Proteomes" id="UP000030762"/>
    </source>
</evidence>